<dbReference type="PANTHER" id="PTHR19918">
    <property type="entry name" value="CELL DIVISION CYCLE 20 CDC20 FIZZY -RELATED"/>
    <property type="match status" value="1"/>
</dbReference>
<evidence type="ECO:0000313" key="9">
    <source>
        <dbReference type="Proteomes" id="UP000029665"/>
    </source>
</evidence>
<dbReference type="OrthoDB" id="10263272at2759"/>
<dbReference type="Proteomes" id="UP000029665">
    <property type="component" value="Unassembled WGS sequence"/>
</dbReference>
<dbReference type="InterPro" id="IPR015943">
    <property type="entry name" value="WD40/YVTN_repeat-like_dom_sf"/>
</dbReference>
<dbReference type="Gene3D" id="2.130.10.10">
    <property type="entry name" value="YVTN repeat-like/Quinoprotein amine dehydrogenase"/>
    <property type="match status" value="1"/>
</dbReference>
<dbReference type="GO" id="GO:0051301">
    <property type="term" value="P:cell division"/>
    <property type="evidence" value="ECO:0007669"/>
    <property type="project" value="UniProtKB-KW"/>
</dbReference>
<feature type="region of interest" description="Disordered" evidence="7">
    <location>
        <begin position="16"/>
        <end position="35"/>
    </location>
</feature>
<evidence type="ECO:0000313" key="8">
    <source>
        <dbReference type="EMBL" id="CDO77477.1"/>
    </source>
</evidence>
<name>A0A060SSG0_PYCCI</name>
<dbReference type="GO" id="GO:1990757">
    <property type="term" value="F:ubiquitin ligase activator activity"/>
    <property type="evidence" value="ECO:0007669"/>
    <property type="project" value="TreeGrafter"/>
</dbReference>
<dbReference type="OMA" id="LKVWDVW"/>
<keyword evidence="9" id="KW-1185">Reference proteome</keyword>
<dbReference type="PROSITE" id="PS50294">
    <property type="entry name" value="WD_REPEATS_REGION"/>
    <property type="match status" value="1"/>
</dbReference>
<sequence>MIDEAHDELARVIHSSPRRPRLSGHSSSFVYSNSPSRASSIGGETVMTSFDLMRTPSVSDLRRKRESMTPAEPTYAAHSAYHVLRSVNTIDYSVAPAGGDAADSAPASPVSWSQSNAVVFGRGNRVHYKNMADTEDVAQQLCKISSSIGNLRLIQCAGKSQPNIVALATSGGGVQLWDLVAKKMVLSWKMKSVTSMCFGENLLTVGDERGTLRHYDPRAPDATKLKEQLKKVTRHQGRILKAAWKEDGKYLATGDQNGLVLVWDARRPQVPLDVGEMVQRRRKMQHVGAVTALAWCPWQTKYLVTGDSTAEGTGTIRVWDVVDESPSSEWPTRIDLDAQVTSLHFSPHIRELLSTHGPGKVPPPAPTTVTTPVTATTPVTPLEDPFANISMTADPFVSRISNSVVVHQFPTMRHVTTVSVAKKNVAGSILSPNGHRIVFAVPEESQLKVWEVWGKFKAPRAPSLYETCAIR</sequence>
<feature type="repeat" description="WD" evidence="6">
    <location>
        <begin position="232"/>
        <end position="264"/>
    </location>
</feature>
<evidence type="ECO:0000256" key="5">
    <source>
        <dbReference type="ARBA" id="ARBA00023306"/>
    </source>
</evidence>
<dbReference type="PANTHER" id="PTHR19918:SF8">
    <property type="entry name" value="FI02843P"/>
    <property type="match status" value="1"/>
</dbReference>
<dbReference type="PROSITE" id="PS50082">
    <property type="entry name" value="WD_REPEATS_2"/>
    <property type="match status" value="1"/>
</dbReference>
<keyword evidence="1 6" id="KW-0853">WD repeat</keyword>
<evidence type="ECO:0000256" key="2">
    <source>
        <dbReference type="ARBA" id="ARBA00022618"/>
    </source>
</evidence>
<gene>
    <name evidence="8" type="ORF">BN946_scf184902.g11</name>
</gene>
<dbReference type="InterPro" id="IPR033010">
    <property type="entry name" value="Cdc20/Fizzy"/>
</dbReference>
<evidence type="ECO:0000256" key="3">
    <source>
        <dbReference type="ARBA" id="ARBA00022737"/>
    </source>
</evidence>
<feature type="compositionally biased region" description="Polar residues" evidence="7">
    <location>
        <begin position="24"/>
        <end position="35"/>
    </location>
</feature>
<protein>
    <submittedName>
        <fullName evidence="8">Uncharacterized protein</fullName>
    </submittedName>
</protein>
<dbReference type="GO" id="GO:0031145">
    <property type="term" value="P:anaphase-promoting complex-dependent catabolic process"/>
    <property type="evidence" value="ECO:0007669"/>
    <property type="project" value="TreeGrafter"/>
</dbReference>
<accession>A0A060SSG0</accession>
<keyword evidence="5" id="KW-0131">Cell cycle</keyword>
<keyword evidence="2" id="KW-0132">Cell division</keyword>
<evidence type="ECO:0000256" key="7">
    <source>
        <dbReference type="SAM" id="MobiDB-lite"/>
    </source>
</evidence>
<keyword evidence="3" id="KW-0677">Repeat</keyword>
<dbReference type="GO" id="GO:0010997">
    <property type="term" value="F:anaphase-promoting complex binding"/>
    <property type="evidence" value="ECO:0007669"/>
    <property type="project" value="InterPro"/>
</dbReference>
<organism evidence="8 9">
    <name type="scientific">Pycnoporus cinnabarinus</name>
    <name type="common">Cinnabar-red polypore</name>
    <name type="synonym">Trametes cinnabarina</name>
    <dbReference type="NCBI Taxonomy" id="5643"/>
    <lineage>
        <taxon>Eukaryota</taxon>
        <taxon>Fungi</taxon>
        <taxon>Dikarya</taxon>
        <taxon>Basidiomycota</taxon>
        <taxon>Agaricomycotina</taxon>
        <taxon>Agaricomycetes</taxon>
        <taxon>Polyporales</taxon>
        <taxon>Polyporaceae</taxon>
        <taxon>Trametes</taxon>
    </lineage>
</organism>
<dbReference type="GO" id="GO:0005680">
    <property type="term" value="C:anaphase-promoting complex"/>
    <property type="evidence" value="ECO:0007669"/>
    <property type="project" value="TreeGrafter"/>
</dbReference>
<evidence type="ECO:0000256" key="4">
    <source>
        <dbReference type="ARBA" id="ARBA00022776"/>
    </source>
</evidence>
<dbReference type="SMART" id="SM00320">
    <property type="entry name" value="WD40"/>
    <property type="match status" value="4"/>
</dbReference>
<keyword evidence="4" id="KW-0498">Mitosis</keyword>
<comment type="caution">
    <text evidence="8">The sequence shown here is derived from an EMBL/GenBank/DDBJ whole genome shotgun (WGS) entry which is preliminary data.</text>
</comment>
<dbReference type="InterPro" id="IPR036322">
    <property type="entry name" value="WD40_repeat_dom_sf"/>
</dbReference>
<evidence type="ECO:0000256" key="1">
    <source>
        <dbReference type="ARBA" id="ARBA00022574"/>
    </source>
</evidence>
<evidence type="ECO:0000256" key="6">
    <source>
        <dbReference type="PROSITE-ProRule" id="PRU00221"/>
    </source>
</evidence>
<dbReference type="SUPFAM" id="SSF50978">
    <property type="entry name" value="WD40 repeat-like"/>
    <property type="match status" value="1"/>
</dbReference>
<dbReference type="InterPro" id="IPR001680">
    <property type="entry name" value="WD40_rpt"/>
</dbReference>
<dbReference type="STRING" id="5643.A0A060SSG0"/>
<dbReference type="HOGENOM" id="CLU_014831_5_0_1"/>
<reference evidence="8" key="1">
    <citation type="submission" date="2014-01" db="EMBL/GenBank/DDBJ databases">
        <title>The genome of the white-rot fungus Pycnoporus cinnabarinus: a basidiomycete model with a versatile arsenal for lignocellulosic biomass breakdown.</title>
        <authorList>
            <person name="Levasseur A."/>
            <person name="Lomascolo A."/>
            <person name="Ruiz-Duenas F.J."/>
            <person name="Uzan E."/>
            <person name="Piumi F."/>
            <person name="Kues U."/>
            <person name="Ram A.F.J."/>
            <person name="Murat C."/>
            <person name="Haon M."/>
            <person name="Benoit I."/>
            <person name="Arfi Y."/>
            <person name="Chevret D."/>
            <person name="Drula E."/>
            <person name="Kwon M.J."/>
            <person name="Gouret P."/>
            <person name="Lesage-Meessen L."/>
            <person name="Lombard V."/>
            <person name="Mariette J."/>
            <person name="Noirot C."/>
            <person name="Park J."/>
            <person name="Patyshakuliyeva A."/>
            <person name="Wieneger R.A.B."/>
            <person name="Wosten H.A.B."/>
            <person name="Martin F."/>
            <person name="Coutinho P.M."/>
            <person name="de Vries R."/>
            <person name="Martinez A.T."/>
            <person name="Klopp C."/>
            <person name="Pontarotti P."/>
            <person name="Henrissat B."/>
            <person name="Record E."/>
        </authorList>
    </citation>
    <scope>NUCLEOTIDE SEQUENCE [LARGE SCALE GENOMIC DNA]</scope>
    <source>
        <strain evidence="8">BRFM137</strain>
    </source>
</reference>
<proteinExistence type="predicted"/>
<dbReference type="Pfam" id="PF00400">
    <property type="entry name" value="WD40"/>
    <property type="match status" value="2"/>
</dbReference>
<dbReference type="AlphaFoldDB" id="A0A060SSG0"/>
<dbReference type="EMBL" id="CCBP010000456">
    <property type="protein sequence ID" value="CDO77477.1"/>
    <property type="molecule type" value="Genomic_DNA"/>
</dbReference>
<dbReference type="GO" id="GO:1905786">
    <property type="term" value="P:positive regulation of anaphase-promoting complex-dependent catabolic process"/>
    <property type="evidence" value="ECO:0007669"/>
    <property type="project" value="TreeGrafter"/>
</dbReference>